<dbReference type="PROSITE" id="PS00518">
    <property type="entry name" value="ZF_RING_1"/>
    <property type="match status" value="1"/>
</dbReference>
<dbReference type="PROSITE" id="PS50089">
    <property type="entry name" value="ZF_RING_2"/>
    <property type="match status" value="1"/>
</dbReference>
<sequence>MFVLHPSSRCDVCLEGFSWEAEMAPYAIPCGHVFCKRCLESVVPPKCPMCRKNFDPARLKKLHVDRPDGEEDPREGDLLQRVAMSFEVTEEHRRELLDEIDKWLEEKHDDAAQPLRKARIAIENYHKLREMGIEDKREITVLKEERREKALVAEAEKERTAAIETNLLERTKELQAQITAAQGEIDHLRAEMQRRTQLKNPLPPPPQPTSFSIYSNFDSSTGPNAWYNDDGRSMLLPSRASVSIPNGVSYVHPRNLYPEDDRENRTHVLHESNGVKRDRKGKGRDIPEPAYDNHRSVYGPPPTYYPGLEAPKPKPGIIPGASPKSKFMPPDPETEVRERGFNAFKPPDPVPPYMNGRADLPHKAYDPARDSVDTYSLTASMLAELQNGLNEGFNRGFQAIQRAIPSGMPSGSRARDSDPEAGALFAVRTGQPRFRIFRKQKAVMKKPRRSTLLLLLGTLKWTILVVEIGHLAHGDEITNEAILLVAPLSNIGLLILFLPPPLPLDMELDMLKR</sequence>
<dbReference type="AlphaFoldDB" id="A0A9W8IW89"/>
<keyword evidence="13" id="KW-0472">Membrane</keyword>
<keyword evidence="5" id="KW-0479">Metal-binding</keyword>
<keyword evidence="7 11" id="KW-0863">Zinc-finger</keyword>
<keyword evidence="4" id="KW-0808">Transferase</keyword>
<feature type="compositionally biased region" description="Basic and acidic residues" evidence="12">
    <location>
        <begin position="257"/>
        <end position="276"/>
    </location>
</feature>
<keyword evidence="13" id="KW-0812">Transmembrane</keyword>
<evidence type="ECO:0000256" key="6">
    <source>
        <dbReference type="ARBA" id="ARBA00022763"/>
    </source>
</evidence>
<evidence type="ECO:0000256" key="2">
    <source>
        <dbReference type="ARBA" id="ARBA00004123"/>
    </source>
</evidence>
<dbReference type="PANTHER" id="PTHR23328:SF0">
    <property type="entry name" value="RING-TYPE DOMAIN-CONTAINING PROTEIN"/>
    <property type="match status" value="1"/>
</dbReference>
<keyword evidence="6" id="KW-0227">DNA damage</keyword>
<dbReference type="GO" id="GO:0005634">
    <property type="term" value="C:nucleus"/>
    <property type="evidence" value="ECO:0007669"/>
    <property type="project" value="UniProtKB-SubCell"/>
</dbReference>
<dbReference type="InterPro" id="IPR017907">
    <property type="entry name" value="Znf_RING_CS"/>
</dbReference>
<dbReference type="CDD" id="cd16449">
    <property type="entry name" value="RING-HC"/>
    <property type="match status" value="1"/>
</dbReference>
<dbReference type="InterPro" id="IPR013083">
    <property type="entry name" value="Znf_RING/FYVE/PHD"/>
</dbReference>
<dbReference type="GO" id="GO:0061630">
    <property type="term" value="F:ubiquitin protein ligase activity"/>
    <property type="evidence" value="ECO:0007669"/>
    <property type="project" value="UniProtKB-EC"/>
</dbReference>
<comment type="catalytic activity">
    <reaction evidence="1">
        <text>S-ubiquitinyl-[E2 ubiquitin-conjugating enzyme]-L-cysteine + [acceptor protein]-L-lysine = [E2 ubiquitin-conjugating enzyme]-L-cysteine + N(6)-ubiquitinyl-[acceptor protein]-L-lysine.</text>
        <dbReference type="EC" id="2.3.2.27"/>
    </reaction>
</comment>
<evidence type="ECO:0000256" key="9">
    <source>
        <dbReference type="ARBA" id="ARBA00022833"/>
    </source>
</evidence>
<comment type="subcellular location">
    <subcellularLocation>
        <location evidence="2">Nucleus</location>
    </subcellularLocation>
</comment>
<dbReference type="InterPro" id="IPR001841">
    <property type="entry name" value="Znf_RING"/>
</dbReference>
<dbReference type="GO" id="GO:0035861">
    <property type="term" value="C:site of double-strand break"/>
    <property type="evidence" value="ECO:0007669"/>
    <property type="project" value="TreeGrafter"/>
</dbReference>
<evidence type="ECO:0000313" key="15">
    <source>
        <dbReference type="EMBL" id="KAJ2924506.1"/>
    </source>
</evidence>
<feature type="domain" description="RING-type" evidence="14">
    <location>
        <begin position="10"/>
        <end position="51"/>
    </location>
</feature>
<evidence type="ECO:0000256" key="5">
    <source>
        <dbReference type="ARBA" id="ARBA00022723"/>
    </source>
</evidence>
<dbReference type="GO" id="GO:0031491">
    <property type="term" value="F:nucleosome binding"/>
    <property type="evidence" value="ECO:0007669"/>
    <property type="project" value="TreeGrafter"/>
</dbReference>
<dbReference type="Pfam" id="PF14634">
    <property type="entry name" value="zf-RING_5"/>
    <property type="match status" value="1"/>
</dbReference>
<dbReference type="OrthoDB" id="6105938at2759"/>
<evidence type="ECO:0000256" key="12">
    <source>
        <dbReference type="SAM" id="MobiDB-lite"/>
    </source>
</evidence>
<evidence type="ECO:0000256" key="1">
    <source>
        <dbReference type="ARBA" id="ARBA00000900"/>
    </source>
</evidence>
<dbReference type="GO" id="GO:0006302">
    <property type="term" value="P:double-strand break repair"/>
    <property type="evidence" value="ECO:0007669"/>
    <property type="project" value="TreeGrafter"/>
</dbReference>
<feature type="region of interest" description="Disordered" evidence="12">
    <location>
        <begin position="257"/>
        <end position="301"/>
    </location>
</feature>
<evidence type="ECO:0000313" key="16">
    <source>
        <dbReference type="Proteomes" id="UP001140091"/>
    </source>
</evidence>
<accession>A0A9W8IW89</accession>
<dbReference type="SMART" id="SM00184">
    <property type="entry name" value="RING"/>
    <property type="match status" value="1"/>
</dbReference>
<evidence type="ECO:0000256" key="11">
    <source>
        <dbReference type="PROSITE-ProRule" id="PRU00175"/>
    </source>
</evidence>
<dbReference type="GO" id="GO:0008270">
    <property type="term" value="F:zinc ion binding"/>
    <property type="evidence" value="ECO:0007669"/>
    <property type="project" value="UniProtKB-KW"/>
</dbReference>
<dbReference type="InterPro" id="IPR051657">
    <property type="entry name" value="RNF168/RNF169_E3_ubiq-ligase"/>
</dbReference>
<dbReference type="SUPFAM" id="SSF57850">
    <property type="entry name" value="RING/U-box"/>
    <property type="match status" value="1"/>
</dbReference>
<feature type="compositionally biased region" description="Basic and acidic residues" evidence="12">
    <location>
        <begin position="283"/>
        <end position="295"/>
    </location>
</feature>
<evidence type="ECO:0000256" key="4">
    <source>
        <dbReference type="ARBA" id="ARBA00022679"/>
    </source>
</evidence>
<proteinExistence type="predicted"/>
<feature type="transmembrane region" description="Helical" evidence="13">
    <location>
        <begin position="451"/>
        <end position="469"/>
    </location>
</feature>
<evidence type="ECO:0000256" key="10">
    <source>
        <dbReference type="ARBA" id="ARBA00023242"/>
    </source>
</evidence>
<evidence type="ECO:0000256" key="3">
    <source>
        <dbReference type="ARBA" id="ARBA00012483"/>
    </source>
</evidence>
<keyword evidence="16" id="KW-1185">Reference proteome</keyword>
<name>A0A9W8IW89_9AGAR</name>
<feature type="transmembrane region" description="Helical" evidence="13">
    <location>
        <begin position="481"/>
        <end position="504"/>
    </location>
</feature>
<keyword evidence="8" id="KW-0833">Ubl conjugation pathway</keyword>
<keyword evidence="9" id="KW-0862">Zinc</keyword>
<comment type="caution">
    <text evidence="15">The sequence shown here is derived from an EMBL/GenBank/DDBJ whole genome shotgun (WGS) entry which is preliminary data.</text>
</comment>
<dbReference type="PANTHER" id="PTHR23328">
    <property type="entry name" value="RING-TYPE DOMAIN-CONTAINING PROTEIN"/>
    <property type="match status" value="1"/>
</dbReference>
<evidence type="ECO:0000256" key="7">
    <source>
        <dbReference type="ARBA" id="ARBA00022771"/>
    </source>
</evidence>
<evidence type="ECO:0000256" key="8">
    <source>
        <dbReference type="ARBA" id="ARBA00022786"/>
    </source>
</evidence>
<protein>
    <recommendedName>
        <fullName evidence="3">RING-type E3 ubiquitin transferase</fullName>
        <ecNumber evidence="3">2.3.2.27</ecNumber>
    </recommendedName>
</protein>
<keyword evidence="10" id="KW-0539">Nucleus</keyword>
<gene>
    <name evidence="15" type="ORF">H1R20_g12581</name>
</gene>
<organism evidence="15 16">
    <name type="scientific">Candolleomyces eurysporus</name>
    <dbReference type="NCBI Taxonomy" id="2828524"/>
    <lineage>
        <taxon>Eukaryota</taxon>
        <taxon>Fungi</taxon>
        <taxon>Dikarya</taxon>
        <taxon>Basidiomycota</taxon>
        <taxon>Agaricomycotina</taxon>
        <taxon>Agaricomycetes</taxon>
        <taxon>Agaricomycetidae</taxon>
        <taxon>Agaricales</taxon>
        <taxon>Agaricineae</taxon>
        <taxon>Psathyrellaceae</taxon>
        <taxon>Candolleomyces</taxon>
    </lineage>
</organism>
<dbReference type="Proteomes" id="UP001140091">
    <property type="component" value="Unassembled WGS sequence"/>
</dbReference>
<evidence type="ECO:0000256" key="13">
    <source>
        <dbReference type="SAM" id="Phobius"/>
    </source>
</evidence>
<evidence type="ECO:0000259" key="14">
    <source>
        <dbReference type="PROSITE" id="PS50089"/>
    </source>
</evidence>
<keyword evidence="13" id="KW-1133">Transmembrane helix</keyword>
<feature type="non-terminal residue" evidence="15">
    <location>
        <position position="513"/>
    </location>
</feature>
<reference evidence="15" key="1">
    <citation type="submission" date="2022-06" db="EMBL/GenBank/DDBJ databases">
        <title>Genome Sequence of Candolleomyces eurysporus.</title>
        <authorList>
            <person name="Buettner E."/>
        </authorList>
    </citation>
    <scope>NUCLEOTIDE SEQUENCE</scope>
    <source>
        <strain evidence="15">VTCC 930004</strain>
    </source>
</reference>
<dbReference type="EMBL" id="JANBPK010001217">
    <property type="protein sequence ID" value="KAJ2924506.1"/>
    <property type="molecule type" value="Genomic_DNA"/>
</dbReference>
<dbReference type="EC" id="2.3.2.27" evidence="3"/>
<dbReference type="Gene3D" id="3.30.40.10">
    <property type="entry name" value="Zinc/RING finger domain, C3HC4 (zinc finger)"/>
    <property type="match status" value="1"/>
</dbReference>